<reference evidence="2" key="1">
    <citation type="submission" date="2023-06" db="EMBL/GenBank/DDBJ databases">
        <authorList>
            <consortium name="Lawrence Berkeley National Laboratory"/>
            <person name="Ahrendt S."/>
            <person name="Sahu N."/>
            <person name="Indic B."/>
            <person name="Wong-Bajracharya J."/>
            <person name="Merenyi Z."/>
            <person name="Ke H.-M."/>
            <person name="Monk M."/>
            <person name="Kocsube S."/>
            <person name="Drula E."/>
            <person name="Lipzen A."/>
            <person name="Balint B."/>
            <person name="Henrissat B."/>
            <person name="Andreopoulos B."/>
            <person name="Martin F.M."/>
            <person name="Harder C.B."/>
            <person name="Rigling D."/>
            <person name="Ford K.L."/>
            <person name="Foster G.D."/>
            <person name="Pangilinan J."/>
            <person name="Papanicolaou A."/>
            <person name="Barry K."/>
            <person name="LaButti K."/>
            <person name="Viragh M."/>
            <person name="Koriabine M."/>
            <person name="Yan M."/>
            <person name="Riley R."/>
            <person name="Champramary S."/>
            <person name="Plett K.L."/>
            <person name="Tsai I.J."/>
            <person name="Slot J."/>
            <person name="Sipos G."/>
            <person name="Plett J."/>
            <person name="Nagy L.G."/>
            <person name="Grigoriev I.V."/>
        </authorList>
    </citation>
    <scope>NUCLEOTIDE SEQUENCE</scope>
    <source>
        <strain evidence="2">FPL87.14</strain>
    </source>
</reference>
<protein>
    <submittedName>
        <fullName evidence="2">Uncharacterized protein</fullName>
    </submittedName>
</protein>
<gene>
    <name evidence="2" type="ORF">EV421DRAFT_1743287</name>
</gene>
<dbReference type="AlphaFoldDB" id="A0AA39IVI9"/>
<sequence>MSQSGDAGPASDPAITDGRVKHKCKETEHHRLGAEQAADDSSSSITSLPSSIRWASKKAKAMVRKADKALSKAGSAVKKLAQHKKASKSAPTMNMSQGQGLSRTEADNDSLPLLEEAGARDNDNDNEADDGASANTDKDKNTDTEVEAGVSEQMEEAHLDKLAQLWKAAVYAFFTPLPDIEYNDSGHVYHAFRCLNCPHKVSWYPDTADASSTGALR</sequence>
<proteinExistence type="predicted"/>
<dbReference type="Proteomes" id="UP001175226">
    <property type="component" value="Unassembled WGS sequence"/>
</dbReference>
<comment type="caution">
    <text evidence="2">The sequence shown here is derived from an EMBL/GenBank/DDBJ whole genome shotgun (WGS) entry which is preliminary data.</text>
</comment>
<evidence type="ECO:0000313" key="3">
    <source>
        <dbReference type="Proteomes" id="UP001175226"/>
    </source>
</evidence>
<name>A0AA39IVI9_9AGAR</name>
<organism evidence="2 3">
    <name type="scientific">Armillaria borealis</name>
    <dbReference type="NCBI Taxonomy" id="47425"/>
    <lineage>
        <taxon>Eukaryota</taxon>
        <taxon>Fungi</taxon>
        <taxon>Dikarya</taxon>
        <taxon>Basidiomycota</taxon>
        <taxon>Agaricomycotina</taxon>
        <taxon>Agaricomycetes</taxon>
        <taxon>Agaricomycetidae</taxon>
        <taxon>Agaricales</taxon>
        <taxon>Marasmiineae</taxon>
        <taxon>Physalacriaceae</taxon>
        <taxon>Armillaria</taxon>
    </lineage>
</organism>
<feature type="compositionally biased region" description="Low complexity" evidence="1">
    <location>
        <begin position="41"/>
        <end position="51"/>
    </location>
</feature>
<evidence type="ECO:0000256" key="1">
    <source>
        <dbReference type="SAM" id="MobiDB-lite"/>
    </source>
</evidence>
<keyword evidence="3" id="KW-1185">Reference proteome</keyword>
<feature type="compositionally biased region" description="Polar residues" evidence="1">
    <location>
        <begin position="89"/>
        <end position="102"/>
    </location>
</feature>
<accession>A0AA39IVI9</accession>
<evidence type="ECO:0000313" key="2">
    <source>
        <dbReference type="EMBL" id="KAK0431228.1"/>
    </source>
</evidence>
<dbReference type="EMBL" id="JAUEPT010000119">
    <property type="protein sequence ID" value="KAK0431228.1"/>
    <property type="molecule type" value="Genomic_DNA"/>
</dbReference>
<feature type="region of interest" description="Disordered" evidence="1">
    <location>
        <begin position="1"/>
        <end position="147"/>
    </location>
</feature>